<reference evidence="1 2" key="1">
    <citation type="submission" date="2015-10" db="EMBL/GenBank/DDBJ databases">
        <title>Candidatus Desulfofervidus auxilii, a hydrogenotrophic sulfate-reducing bacterium involved in the thermophilic anaerobic oxidation of methane.</title>
        <authorList>
            <person name="Krukenberg V."/>
            <person name="Richter M."/>
            <person name="Wegener G."/>
        </authorList>
    </citation>
    <scope>NUCLEOTIDE SEQUENCE [LARGE SCALE GENOMIC DNA]</scope>
    <source>
        <strain evidence="1 2">HS1</strain>
    </source>
</reference>
<proteinExistence type="predicted"/>
<gene>
    <name evidence="1" type="ORF">HS1_001028</name>
</gene>
<keyword evidence="2" id="KW-1185">Reference proteome</keyword>
<dbReference type="AlphaFoldDB" id="A0A7U4QK49"/>
<sequence length="187" mass="22220">MKLEKIPGRAFLDTSSLNFILEYGEHIFEGMPSPNTLSKRIVEDINAFHNIFLIGNRASWQLAISPFIYKEVIRTRDITKRYYLENWFMEVWHYWLGILEENNDFPSFIEAEHTRIKLLSSGILDILPDIEDRILLCDAVVYRCDCFCTRDWETILKYRDHLESLPIKIITPSEWWSLIKPYAGLWV</sequence>
<organism evidence="1 2">
    <name type="scientific">Desulfofervidus auxilii</name>
    <dbReference type="NCBI Taxonomy" id="1621989"/>
    <lineage>
        <taxon>Bacteria</taxon>
        <taxon>Pseudomonadati</taxon>
        <taxon>Thermodesulfobacteriota</taxon>
        <taxon>Candidatus Desulfofervidia</taxon>
        <taxon>Candidatus Desulfofervidales</taxon>
        <taxon>Candidatus Desulfofervidaceae</taxon>
        <taxon>Candidatus Desulfofervidus</taxon>
    </lineage>
</organism>
<evidence type="ECO:0000313" key="2">
    <source>
        <dbReference type="Proteomes" id="UP000070560"/>
    </source>
</evidence>
<accession>A0A7U4QK49</accession>
<protein>
    <recommendedName>
        <fullName evidence="3">PIN domain-containing protein</fullName>
    </recommendedName>
</protein>
<dbReference type="Proteomes" id="UP000070560">
    <property type="component" value="Chromosome"/>
</dbReference>
<evidence type="ECO:0008006" key="3">
    <source>
        <dbReference type="Google" id="ProtNLM"/>
    </source>
</evidence>
<dbReference type="KEGG" id="daw:HS1_001028"/>
<dbReference type="RefSeq" id="WP_066061904.1">
    <property type="nucleotide sequence ID" value="NZ_CP013015.1"/>
</dbReference>
<dbReference type="EMBL" id="CP013015">
    <property type="protein sequence ID" value="AMM40832.1"/>
    <property type="molecule type" value="Genomic_DNA"/>
</dbReference>
<evidence type="ECO:0000313" key="1">
    <source>
        <dbReference type="EMBL" id="AMM40832.1"/>
    </source>
</evidence>
<name>A0A7U4QK49_DESA2</name>